<keyword evidence="5" id="KW-1185">Reference proteome</keyword>
<reference evidence="4 5" key="1">
    <citation type="submission" date="2018-11" db="EMBL/GenBank/DDBJ databases">
        <authorList>
            <person name="Kleinhagauer T."/>
            <person name="Glaeser S.P."/>
            <person name="Spergser J."/>
            <person name="Ruckert C."/>
            <person name="Kaempfer P."/>
            <person name="Busse H.-J."/>
        </authorList>
    </citation>
    <scope>NUCLEOTIDE SEQUENCE [LARGE SCALE GENOMIC DNA]</scope>
    <source>
        <strain evidence="4 5">W8</strain>
    </source>
</reference>
<dbReference type="Pfam" id="PF00994">
    <property type="entry name" value="MoCF_biosynth"/>
    <property type="match status" value="1"/>
</dbReference>
<dbReference type="EMBL" id="CP033897">
    <property type="protein sequence ID" value="AZA11224.1"/>
    <property type="molecule type" value="Genomic_DNA"/>
</dbReference>
<sequence>MDAWSAAVIVVSDRILAAQREDRVSPVALDVLRRWGAADVQHCCVAEDEAALRAAIDRLYDSRLRVLVIAGGTGLNPGNCTPEVSLEYVRQRLFGLETQVLLQGLAHTQKAGLSRGVIGLGIVGGSPCLIVNTPSSPGGIKDVLGVIETVWGSIEEALEAHFLQLRQYG</sequence>
<proteinExistence type="predicted"/>
<dbReference type="Gene3D" id="3.40.980.10">
    <property type="entry name" value="MoaB/Mog-like domain"/>
    <property type="match status" value="1"/>
</dbReference>
<feature type="domain" description="MoaB/Mog" evidence="3">
    <location>
        <begin position="7"/>
        <end position="154"/>
    </location>
</feature>
<dbReference type="PANTHER" id="PTHR43764">
    <property type="entry name" value="MOLYBDENUM COFACTOR BIOSYNTHESIS"/>
    <property type="match status" value="1"/>
</dbReference>
<dbReference type="Proteomes" id="UP000271587">
    <property type="component" value="Chromosome"/>
</dbReference>
<evidence type="ECO:0000259" key="3">
    <source>
        <dbReference type="SMART" id="SM00852"/>
    </source>
</evidence>
<evidence type="ECO:0000313" key="4">
    <source>
        <dbReference type="EMBL" id="AZA11224.1"/>
    </source>
</evidence>
<dbReference type="InterPro" id="IPR051920">
    <property type="entry name" value="MPT_Adenylyltrnsfr/MoaC-Rel"/>
</dbReference>
<name>A0A3G6J5B5_9CORY</name>
<keyword evidence="2" id="KW-0501">Molybdenum cofactor biosynthesis</keyword>
<dbReference type="PANTHER" id="PTHR43764:SF1">
    <property type="entry name" value="MOLYBDOPTERIN MOLYBDOTRANSFERASE"/>
    <property type="match status" value="1"/>
</dbReference>
<dbReference type="InterPro" id="IPR036425">
    <property type="entry name" value="MoaB/Mog-like_dom_sf"/>
</dbReference>
<evidence type="ECO:0000313" key="5">
    <source>
        <dbReference type="Proteomes" id="UP000271587"/>
    </source>
</evidence>
<dbReference type="SUPFAM" id="SSF53218">
    <property type="entry name" value="Molybdenum cofactor biosynthesis proteins"/>
    <property type="match status" value="1"/>
</dbReference>
<organism evidence="4 5">
    <name type="scientific">Corynebacterium gerontici</name>
    <dbReference type="NCBI Taxonomy" id="2079234"/>
    <lineage>
        <taxon>Bacteria</taxon>
        <taxon>Bacillati</taxon>
        <taxon>Actinomycetota</taxon>
        <taxon>Actinomycetes</taxon>
        <taxon>Mycobacteriales</taxon>
        <taxon>Corynebacteriaceae</taxon>
        <taxon>Corynebacterium</taxon>
    </lineage>
</organism>
<gene>
    <name evidence="4" type="ORF">CGERO_04540</name>
</gene>
<dbReference type="GO" id="GO:0006777">
    <property type="term" value="P:Mo-molybdopterin cofactor biosynthetic process"/>
    <property type="evidence" value="ECO:0007669"/>
    <property type="project" value="UniProtKB-KW"/>
</dbReference>
<protein>
    <submittedName>
        <fullName evidence="4">Bifunctional molybdenum cofactor biosynthesis protein MoaC/MogA</fullName>
    </submittedName>
</protein>
<evidence type="ECO:0000256" key="2">
    <source>
        <dbReference type="ARBA" id="ARBA00023150"/>
    </source>
</evidence>
<evidence type="ECO:0000256" key="1">
    <source>
        <dbReference type="ARBA" id="ARBA00005046"/>
    </source>
</evidence>
<dbReference type="RefSeq" id="WP_123933669.1">
    <property type="nucleotide sequence ID" value="NZ_CP033897.1"/>
</dbReference>
<accession>A0A3G6J5B5</accession>
<dbReference type="OrthoDB" id="9794429at2"/>
<dbReference type="SMART" id="SM00852">
    <property type="entry name" value="MoCF_biosynth"/>
    <property type="match status" value="1"/>
</dbReference>
<comment type="pathway">
    <text evidence="1">Cofactor biosynthesis; molybdopterin biosynthesis.</text>
</comment>
<dbReference type="AlphaFoldDB" id="A0A3G6J5B5"/>
<dbReference type="InterPro" id="IPR001453">
    <property type="entry name" value="MoaB/Mog_dom"/>
</dbReference>
<dbReference type="KEGG" id="cgk:CGERO_04540"/>